<accession>A0A1I1FA02</accession>
<protein>
    <recommendedName>
        <fullName evidence="4">YD repeat-containing protein</fullName>
    </recommendedName>
</protein>
<dbReference type="STRING" id="662367.SAMN05216167_101179"/>
<feature type="signal peptide" evidence="1">
    <location>
        <begin position="1"/>
        <end position="22"/>
    </location>
</feature>
<keyword evidence="3" id="KW-1185">Reference proteome</keyword>
<evidence type="ECO:0000313" key="3">
    <source>
        <dbReference type="Proteomes" id="UP000198598"/>
    </source>
</evidence>
<dbReference type="Gene3D" id="3.90.930.1">
    <property type="match status" value="1"/>
</dbReference>
<reference evidence="2 3" key="1">
    <citation type="submission" date="2016-10" db="EMBL/GenBank/DDBJ databases">
        <authorList>
            <person name="de Groot N.N."/>
        </authorList>
    </citation>
    <scope>NUCLEOTIDE SEQUENCE [LARGE SCALE GENOMIC DNA]</scope>
    <source>
        <strain evidence="2 3">DSM 26130</strain>
    </source>
</reference>
<name>A0A1I1FA02_9BACT</name>
<feature type="chain" id="PRO_5011486736" description="YD repeat-containing protein" evidence="1">
    <location>
        <begin position="23"/>
        <end position="258"/>
    </location>
</feature>
<evidence type="ECO:0008006" key="4">
    <source>
        <dbReference type="Google" id="ProtNLM"/>
    </source>
</evidence>
<organism evidence="2 3">
    <name type="scientific">Spirosoma endophyticum</name>
    <dbReference type="NCBI Taxonomy" id="662367"/>
    <lineage>
        <taxon>Bacteria</taxon>
        <taxon>Pseudomonadati</taxon>
        <taxon>Bacteroidota</taxon>
        <taxon>Cytophagia</taxon>
        <taxon>Cytophagales</taxon>
        <taxon>Cytophagaceae</taxon>
        <taxon>Spirosoma</taxon>
    </lineage>
</organism>
<dbReference type="RefSeq" id="WP_143100612.1">
    <property type="nucleotide sequence ID" value="NZ_FOLQ01000001.1"/>
</dbReference>
<dbReference type="EMBL" id="FOLQ01000001">
    <property type="protein sequence ID" value="SFB95782.1"/>
    <property type="molecule type" value="Genomic_DNA"/>
</dbReference>
<evidence type="ECO:0000313" key="2">
    <source>
        <dbReference type="EMBL" id="SFB95782.1"/>
    </source>
</evidence>
<keyword evidence="1" id="KW-0732">Signal</keyword>
<proteinExistence type="predicted"/>
<dbReference type="AlphaFoldDB" id="A0A1I1FA02"/>
<evidence type="ECO:0000256" key="1">
    <source>
        <dbReference type="SAM" id="SignalP"/>
    </source>
</evidence>
<gene>
    <name evidence="2" type="ORF">SAMN05216167_101179</name>
</gene>
<sequence length="258" mass="29711">MKTYLLLLFVSLGGMACQPNDASTFGIDPQLSTYTDEASMTKKLICGSINCENPSSEEVYTYNSTGQVARMEQFGRAVSGKMERFGYTDYLYSPNGQLSSKVTYGKYGNTTTWVPYNESTFVYTNGVLSQEQMYFNQHSPEQRVLTGTVDYTFQDGKKTEQKWFDAQHTLNRRVVNEYRNNTLIRETWYGANDVVFRRFEHRFADNRRQISEYLPNSTEQISLVEKTYDAQGRLTSEETKVNNPLLCSMISGVIRYVY</sequence>
<dbReference type="OrthoDB" id="934251at2"/>
<dbReference type="PROSITE" id="PS51257">
    <property type="entry name" value="PROKAR_LIPOPROTEIN"/>
    <property type="match status" value="1"/>
</dbReference>
<dbReference type="Proteomes" id="UP000198598">
    <property type="component" value="Unassembled WGS sequence"/>
</dbReference>